<dbReference type="Pfam" id="PF00383">
    <property type="entry name" value="dCMP_cyt_deam_1"/>
    <property type="match status" value="1"/>
</dbReference>
<feature type="domain" description="CMP/dCMP-type deaminase" evidence="3">
    <location>
        <begin position="1"/>
        <end position="125"/>
    </location>
</feature>
<dbReference type="InterPro" id="IPR002125">
    <property type="entry name" value="CMP_dCMP_dom"/>
</dbReference>
<keyword evidence="5" id="KW-1185">Reference proteome</keyword>
<reference evidence="4 5" key="1">
    <citation type="submission" date="2016-01" db="EMBL/GenBank/DDBJ databases">
        <title>Investigation of taxonomic status of Bacillus aminovorans.</title>
        <authorList>
            <person name="Verma A."/>
            <person name="Pal Y."/>
            <person name="Krishnamurthi S."/>
        </authorList>
    </citation>
    <scope>NUCLEOTIDE SEQUENCE [LARGE SCALE GENOMIC DNA]</scope>
    <source>
        <strain evidence="4 5">DSM 1314</strain>
    </source>
</reference>
<dbReference type="Gene3D" id="3.40.140.10">
    <property type="entry name" value="Cytidine Deaminase, domain 2"/>
    <property type="match status" value="1"/>
</dbReference>
<dbReference type="CDD" id="cd01285">
    <property type="entry name" value="nucleoside_deaminase"/>
    <property type="match status" value="1"/>
</dbReference>
<evidence type="ECO:0000313" key="5">
    <source>
        <dbReference type="Proteomes" id="UP000076935"/>
    </source>
</evidence>
<dbReference type="PANTHER" id="PTHR11079:SF161">
    <property type="entry name" value="CMP_DCMP-TYPE DEAMINASE DOMAIN-CONTAINING PROTEIN"/>
    <property type="match status" value="1"/>
</dbReference>
<dbReference type="Proteomes" id="UP000076935">
    <property type="component" value="Unassembled WGS sequence"/>
</dbReference>
<dbReference type="AlphaFoldDB" id="A0A177L5C2"/>
<dbReference type="EMBL" id="LQWY01000036">
    <property type="protein sequence ID" value="OAH60556.1"/>
    <property type="molecule type" value="Genomic_DNA"/>
</dbReference>
<evidence type="ECO:0000256" key="2">
    <source>
        <dbReference type="ARBA" id="ARBA00022833"/>
    </source>
</evidence>
<organism evidence="4 5">
    <name type="scientific">Domibacillus aminovorans</name>
    <dbReference type="NCBI Taxonomy" id="29332"/>
    <lineage>
        <taxon>Bacteria</taxon>
        <taxon>Bacillati</taxon>
        <taxon>Bacillota</taxon>
        <taxon>Bacilli</taxon>
        <taxon>Bacillales</taxon>
        <taxon>Bacillaceae</taxon>
        <taxon>Domibacillus</taxon>
    </lineage>
</organism>
<dbReference type="PROSITE" id="PS51747">
    <property type="entry name" value="CYT_DCMP_DEAMINASES_2"/>
    <property type="match status" value="1"/>
</dbReference>
<evidence type="ECO:0000256" key="1">
    <source>
        <dbReference type="ARBA" id="ARBA00022723"/>
    </source>
</evidence>
<sequence>MEISKFMKQAIDLARENVKIKHGRPFGAVIVKHGEVIATGVNDILETHDPTAHAEIQAIRKASQYLQTAQLTGCELYASGQPCPMCLSAIHLSGVKAVYFAYSNEQATEFGLSTAHLYEQMALPIEKQSLPIRQIENTTDSEHPYELWDNIKRVK</sequence>
<dbReference type="InterPro" id="IPR016193">
    <property type="entry name" value="Cytidine_deaminase-like"/>
</dbReference>
<dbReference type="SUPFAM" id="SSF53927">
    <property type="entry name" value="Cytidine deaminase-like"/>
    <property type="match status" value="1"/>
</dbReference>
<dbReference type="RefSeq" id="WP_082862820.1">
    <property type="nucleotide sequence ID" value="NZ_JBCNAN010000011.1"/>
</dbReference>
<dbReference type="GO" id="GO:0008270">
    <property type="term" value="F:zinc ion binding"/>
    <property type="evidence" value="ECO:0007669"/>
    <property type="project" value="InterPro"/>
</dbReference>
<proteinExistence type="predicted"/>
<comment type="caution">
    <text evidence="4">The sequence shown here is derived from an EMBL/GenBank/DDBJ whole genome shotgun (WGS) entry which is preliminary data.</text>
</comment>
<accession>A0A177L5C2</accession>
<dbReference type="PANTHER" id="PTHR11079">
    <property type="entry name" value="CYTOSINE DEAMINASE FAMILY MEMBER"/>
    <property type="match status" value="1"/>
</dbReference>
<dbReference type="InterPro" id="IPR016192">
    <property type="entry name" value="APOBEC/CMP_deaminase_Zn-bd"/>
</dbReference>
<dbReference type="STRING" id="29332.AWH48_17645"/>
<gene>
    <name evidence="4" type="ORF">AWH49_15580</name>
</gene>
<keyword evidence="1" id="KW-0479">Metal-binding</keyword>
<keyword evidence="2" id="KW-0862">Zinc</keyword>
<dbReference type="GO" id="GO:0006152">
    <property type="term" value="P:purine nucleoside catabolic process"/>
    <property type="evidence" value="ECO:0007669"/>
    <property type="project" value="TreeGrafter"/>
</dbReference>
<dbReference type="PROSITE" id="PS00903">
    <property type="entry name" value="CYT_DCMP_DEAMINASES_1"/>
    <property type="match status" value="1"/>
</dbReference>
<name>A0A177L5C2_9BACI</name>
<evidence type="ECO:0000313" key="4">
    <source>
        <dbReference type="EMBL" id="OAH60556.1"/>
    </source>
</evidence>
<protein>
    <submittedName>
        <fullName evidence="4">Cytidine deaminase</fullName>
    </submittedName>
</protein>
<dbReference type="GO" id="GO:0047974">
    <property type="term" value="F:guanosine deaminase activity"/>
    <property type="evidence" value="ECO:0007669"/>
    <property type="project" value="TreeGrafter"/>
</dbReference>
<evidence type="ECO:0000259" key="3">
    <source>
        <dbReference type="PROSITE" id="PS51747"/>
    </source>
</evidence>